<feature type="domain" description="HTH luxR-type" evidence="9">
    <location>
        <begin position="1398"/>
        <end position="1463"/>
    </location>
</feature>
<dbReference type="SUPFAM" id="SSF47757">
    <property type="entry name" value="Chemotaxis receptor methyltransferase CheR, N-terminal domain"/>
    <property type="match status" value="1"/>
</dbReference>
<dbReference type="PANTHER" id="PTHR24422">
    <property type="entry name" value="CHEMOTAXIS PROTEIN METHYLTRANSFERASE"/>
    <property type="match status" value="1"/>
</dbReference>
<dbReference type="InterPro" id="IPR000780">
    <property type="entry name" value="CheR_MeTrfase"/>
</dbReference>
<dbReference type="CDD" id="cd00082">
    <property type="entry name" value="HisKA"/>
    <property type="match status" value="1"/>
</dbReference>
<dbReference type="GO" id="GO:0032259">
    <property type="term" value="P:methylation"/>
    <property type="evidence" value="ECO:0007669"/>
    <property type="project" value="UniProtKB-KW"/>
</dbReference>
<dbReference type="SUPFAM" id="SSF55874">
    <property type="entry name" value="ATPase domain of HSP90 chaperone/DNA topoisomerase II/histidine kinase"/>
    <property type="match status" value="1"/>
</dbReference>
<evidence type="ECO:0000256" key="6">
    <source>
        <dbReference type="PROSITE-ProRule" id="PRU00169"/>
    </source>
</evidence>
<evidence type="ECO:0000256" key="5">
    <source>
        <dbReference type="PROSITE-ProRule" id="PRU00050"/>
    </source>
</evidence>
<dbReference type="Pfam" id="PF03705">
    <property type="entry name" value="CheR_N"/>
    <property type="match status" value="1"/>
</dbReference>
<dbReference type="Gene3D" id="1.10.10.10">
    <property type="entry name" value="Winged helix-like DNA-binding domain superfamily/Winged helix DNA-binding domain"/>
    <property type="match status" value="1"/>
</dbReference>
<comment type="catalytic activity">
    <reaction evidence="1">
        <text>ATP + protein L-histidine = ADP + protein N-phospho-L-histidine.</text>
        <dbReference type="EC" id="2.7.13.3"/>
    </reaction>
</comment>
<feature type="domain" description="PAC" evidence="12">
    <location>
        <begin position="817"/>
        <end position="867"/>
    </location>
</feature>
<dbReference type="GO" id="GO:0000155">
    <property type="term" value="F:phosphorelay sensor kinase activity"/>
    <property type="evidence" value="ECO:0007669"/>
    <property type="project" value="InterPro"/>
</dbReference>
<gene>
    <name evidence="15" type="ORF">BSU04_14165</name>
</gene>
<dbReference type="PRINTS" id="PR00038">
    <property type="entry name" value="HTHLUXR"/>
</dbReference>
<dbReference type="InterPro" id="IPR001789">
    <property type="entry name" value="Sig_transdc_resp-reg_receiver"/>
</dbReference>
<evidence type="ECO:0000259" key="9">
    <source>
        <dbReference type="PROSITE" id="PS50043"/>
    </source>
</evidence>
<dbReference type="Pfam" id="PF01339">
    <property type="entry name" value="CheB_methylest"/>
    <property type="match status" value="1"/>
</dbReference>
<dbReference type="PRINTS" id="PR00996">
    <property type="entry name" value="CHERMTFRASE"/>
</dbReference>
<protein>
    <recommendedName>
        <fullName evidence="2">histidine kinase</fullName>
        <ecNumber evidence="2">2.7.13.3</ecNumber>
    </recommendedName>
</protein>
<evidence type="ECO:0000259" key="13">
    <source>
        <dbReference type="PROSITE" id="PS50122"/>
    </source>
</evidence>
<dbReference type="PROSITE" id="PS50113">
    <property type="entry name" value="PAC"/>
    <property type="match status" value="1"/>
</dbReference>
<keyword evidence="6" id="KW-0597">Phosphoprotein</keyword>
<feature type="domain" description="Response regulatory" evidence="11">
    <location>
        <begin position="1126"/>
        <end position="1243"/>
    </location>
</feature>
<dbReference type="Gene3D" id="3.40.50.180">
    <property type="entry name" value="Methylesterase CheB, C-terminal domain"/>
    <property type="match status" value="1"/>
</dbReference>
<feature type="domain" description="CheR-type methyltransferase" evidence="14">
    <location>
        <begin position="240"/>
        <end position="501"/>
    </location>
</feature>
<dbReference type="SUPFAM" id="SSF46894">
    <property type="entry name" value="C-terminal effector domain of the bipartite response regulators"/>
    <property type="match status" value="1"/>
</dbReference>
<dbReference type="Gene3D" id="3.40.50.150">
    <property type="entry name" value="Vaccinia Virus protein VP39"/>
    <property type="match status" value="1"/>
</dbReference>
<name>A0A226X3F3_CABSO</name>
<dbReference type="InterPro" id="IPR050903">
    <property type="entry name" value="Bact_Chemotaxis_MeTrfase"/>
</dbReference>
<dbReference type="GO" id="GO:0006935">
    <property type="term" value="P:chemotaxis"/>
    <property type="evidence" value="ECO:0007669"/>
    <property type="project" value="UniProtKB-UniRule"/>
</dbReference>
<evidence type="ECO:0000256" key="3">
    <source>
        <dbReference type="ARBA" id="ARBA00022500"/>
    </source>
</evidence>
<dbReference type="SUPFAM" id="SSF55785">
    <property type="entry name" value="PYP-like sensor domain (PAS domain)"/>
    <property type="match status" value="1"/>
</dbReference>
<keyword evidence="15" id="KW-0489">Methyltransferase</keyword>
<dbReference type="Gene3D" id="3.30.565.10">
    <property type="entry name" value="Histidine kinase-like ATPase, C-terminal domain"/>
    <property type="match status" value="1"/>
</dbReference>
<evidence type="ECO:0000313" key="15">
    <source>
        <dbReference type="EMBL" id="OXC77986.1"/>
    </source>
</evidence>
<dbReference type="InterPro" id="IPR036388">
    <property type="entry name" value="WH-like_DNA-bd_sf"/>
</dbReference>
<dbReference type="SUPFAM" id="SSF47384">
    <property type="entry name" value="Homodimeric domain of signal transducing histidine kinase"/>
    <property type="match status" value="1"/>
</dbReference>
<dbReference type="InterPro" id="IPR036097">
    <property type="entry name" value="HisK_dim/P_sf"/>
</dbReference>
<dbReference type="InterPro" id="IPR022642">
    <property type="entry name" value="CheR_C"/>
</dbReference>
<dbReference type="GO" id="GO:0003677">
    <property type="term" value="F:DNA binding"/>
    <property type="evidence" value="ECO:0007669"/>
    <property type="project" value="UniProtKB-KW"/>
</dbReference>
<dbReference type="SUPFAM" id="SSF53335">
    <property type="entry name" value="S-adenosyl-L-methionine-dependent methyltransferases"/>
    <property type="match status" value="1"/>
</dbReference>
<evidence type="ECO:0000259" key="11">
    <source>
        <dbReference type="PROSITE" id="PS50110"/>
    </source>
</evidence>
<keyword evidence="7" id="KW-0175">Coiled coil</keyword>
<feature type="active site" evidence="5">
    <location>
        <position position="68"/>
    </location>
</feature>
<keyword evidence="3 5" id="KW-0145">Chemotaxis</keyword>
<dbReference type="InterPro" id="IPR003661">
    <property type="entry name" value="HisK_dim/P_dom"/>
</dbReference>
<dbReference type="InterPro" id="IPR035965">
    <property type="entry name" value="PAS-like_dom_sf"/>
</dbReference>
<feature type="modified residue" description="4-aspartylphosphate" evidence="6">
    <location>
        <position position="1317"/>
    </location>
</feature>
<evidence type="ECO:0000256" key="8">
    <source>
        <dbReference type="SAM" id="MobiDB-lite"/>
    </source>
</evidence>
<dbReference type="GO" id="GO:0005737">
    <property type="term" value="C:cytoplasm"/>
    <property type="evidence" value="ECO:0007669"/>
    <property type="project" value="InterPro"/>
</dbReference>
<feature type="region of interest" description="Disordered" evidence="8">
    <location>
        <begin position="1"/>
        <end position="26"/>
    </location>
</feature>
<dbReference type="PANTHER" id="PTHR24422:SF10">
    <property type="entry name" value="CHEMOTAXIS PROTEIN METHYLTRANSFERASE 2"/>
    <property type="match status" value="1"/>
</dbReference>
<dbReference type="FunFam" id="3.30.565.10:FF:000049">
    <property type="entry name" value="Two-component sensor histidine kinase"/>
    <property type="match status" value="1"/>
</dbReference>
<dbReference type="Pfam" id="PF13596">
    <property type="entry name" value="PAS_10"/>
    <property type="match status" value="1"/>
</dbReference>
<dbReference type="InterPro" id="IPR035909">
    <property type="entry name" value="CheB_C"/>
</dbReference>
<dbReference type="SUPFAM" id="SSF52738">
    <property type="entry name" value="Methylesterase CheB, C-terminal domain"/>
    <property type="match status" value="1"/>
</dbReference>
<dbReference type="GO" id="GO:0006355">
    <property type="term" value="P:regulation of DNA-templated transcription"/>
    <property type="evidence" value="ECO:0007669"/>
    <property type="project" value="InterPro"/>
</dbReference>
<dbReference type="OrthoDB" id="6114847at2"/>
<proteinExistence type="predicted"/>
<evidence type="ECO:0000256" key="1">
    <source>
        <dbReference type="ARBA" id="ARBA00000085"/>
    </source>
</evidence>
<dbReference type="InterPro" id="IPR016032">
    <property type="entry name" value="Sig_transdc_resp-reg_C-effctor"/>
</dbReference>
<feature type="coiled-coil region" evidence="7">
    <location>
        <begin position="667"/>
        <end position="754"/>
    </location>
</feature>
<keyword evidence="4" id="KW-0238">DNA-binding</keyword>
<dbReference type="PROSITE" id="PS50123">
    <property type="entry name" value="CHER"/>
    <property type="match status" value="1"/>
</dbReference>
<dbReference type="Pfam" id="PF00512">
    <property type="entry name" value="HisKA"/>
    <property type="match status" value="1"/>
</dbReference>
<evidence type="ECO:0000256" key="7">
    <source>
        <dbReference type="SAM" id="Coils"/>
    </source>
</evidence>
<dbReference type="Pfam" id="PF00196">
    <property type="entry name" value="GerE"/>
    <property type="match status" value="1"/>
</dbReference>
<dbReference type="InterPro" id="IPR000673">
    <property type="entry name" value="Sig_transdc_resp-reg_Me-estase"/>
</dbReference>
<feature type="active site" evidence="5">
    <location>
        <position position="41"/>
    </location>
</feature>
<dbReference type="CDD" id="cd06170">
    <property type="entry name" value="LuxR_C_like"/>
    <property type="match status" value="1"/>
</dbReference>
<dbReference type="PROSITE" id="PS50110">
    <property type="entry name" value="RESPONSE_REGULATORY"/>
    <property type="match status" value="2"/>
</dbReference>
<organism evidence="15 16">
    <name type="scientific">Caballeronia sordidicola</name>
    <name type="common">Burkholderia sordidicola</name>
    <dbReference type="NCBI Taxonomy" id="196367"/>
    <lineage>
        <taxon>Bacteria</taxon>
        <taxon>Pseudomonadati</taxon>
        <taxon>Pseudomonadota</taxon>
        <taxon>Betaproteobacteria</taxon>
        <taxon>Burkholderiales</taxon>
        <taxon>Burkholderiaceae</taxon>
        <taxon>Caballeronia</taxon>
    </lineage>
</organism>
<reference evidence="16" key="1">
    <citation type="submission" date="2017-01" db="EMBL/GenBank/DDBJ databases">
        <title>Genome Analysis of Deinococcus marmoris KOPRI26562.</title>
        <authorList>
            <person name="Kim J.H."/>
            <person name="Oh H.-M."/>
        </authorList>
    </citation>
    <scope>NUCLEOTIDE SEQUENCE [LARGE SCALE GENOMIC DNA]</scope>
    <source>
        <strain evidence="16">PAMC 26633</strain>
    </source>
</reference>
<dbReference type="Gene3D" id="3.40.50.2300">
    <property type="match status" value="2"/>
</dbReference>
<evidence type="ECO:0000256" key="2">
    <source>
        <dbReference type="ARBA" id="ARBA00012438"/>
    </source>
</evidence>
<dbReference type="InterPro" id="IPR005467">
    <property type="entry name" value="His_kinase_dom"/>
</dbReference>
<keyword evidence="5" id="KW-0378">Hydrolase</keyword>
<evidence type="ECO:0000313" key="16">
    <source>
        <dbReference type="Proteomes" id="UP000214720"/>
    </source>
</evidence>
<dbReference type="CDD" id="cd00156">
    <property type="entry name" value="REC"/>
    <property type="match status" value="1"/>
</dbReference>
<dbReference type="InterPro" id="IPR000792">
    <property type="entry name" value="Tscrpt_reg_LuxR_C"/>
</dbReference>
<dbReference type="Gene3D" id="1.10.287.130">
    <property type="match status" value="1"/>
</dbReference>
<dbReference type="InterPro" id="IPR011006">
    <property type="entry name" value="CheY-like_superfamily"/>
</dbReference>
<comment type="caution">
    <text evidence="15">The sequence shown here is derived from an EMBL/GenBank/DDBJ whole genome shotgun (WGS) entry which is preliminary data.</text>
</comment>
<feature type="modified residue" description="4-aspartylphosphate" evidence="6">
    <location>
        <position position="1177"/>
    </location>
</feature>
<dbReference type="Gene3D" id="3.30.450.20">
    <property type="entry name" value="PAS domain"/>
    <property type="match status" value="1"/>
</dbReference>
<dbReference type="SMART" id="SM00138">
    <property type="entry name" value="MeTrc"/>
    <property type="match status" value="1"/>
</dbReference>
<dbReference type="CDD" id="cd00130">
    <property type="entry name" value="PAS"/>
    <property type="match status" value="1"/>
</dbReference>
<dbReference type="InterPro" id="IPR022641">
    <property type="entry name" value="CheR_N"/>
</dbReference>
<dbReference type="SMART" id="SM00421">
    <property type="entry name" value="HTH_LUXR"/>
    <property type="match status" value="1"/>
</dbReference>
<dbReference type="GO" id="GO:0000156">
    <property type="term" value="F:phosphorelay response regulator activity"/>
    <property type="evidence" value="ECO:0007669"/>
    <property type="project" value="InterPro"/>
</dbReference>
<dbReference type="InterPro" id="IPR000014">
    <property type="entry name" value="PAS"/>
</dbReference>
<dbReference type="EC" id="2.7.13.3" evidence="2"/>
<evidence type="ECO:0000259" key="14">
    <source>
        <dbReference type="PROSITE" id="PS50123"/>
    </source>
</evidence>
<dbReference type="CDD" id="cd16434">
    <property type="entry name" value="CheB-CheR_fusion"/>
    <property type="match status" value="1"/>
</dbReference>
<dbReference type="CDD" id="cd16922">
    <property type="entry name" value="HATPase_EvgS-ArcB-TorS-like"/>
    <property type="match status" value="1"/>
</dbReference>
<feature type="domain" description="Histidine kinase" evidence="10">
    <location>
        <begin position="885"/>
        <end position="1098"/>
    </location>
</feature>
<dbReference type="Pfam" id="PF02518">
    <property type="entry name" value="HATPase_c"/>
    <property type="match status" value="1"/>
</dbReference>
<dbReference type="InterPro" id="IPR036890">
    <property type="entry name" value="HATPase_C_sf"/>
</dbReference>
<dbReference type="SUPFAM" id="SSF52172">
    <property type="entry name" value="CheY-like"/>
    <property type="match status" value="2"/>
</dbReference>
<dbReference type="SMART" id="SM00448">
    <property type="entry name" value="REC"/>
    <property type="match status" value="2"/>
</dbReference>
<keyword evidence="15" id="KW-0808">Transferase</keyword>
<dbReference type="InterPro" id="IPR000700">
    <property type="entry name" value="PAS-assoc_C"/>
</dbReference>
<dbReference type="PROSITE" id="PS50109">
    <property type="entry name" value="HIS_KIN"/>
    <property type="match status" value="1"/>
</dbReference>
<feature type="domain" description="Response regulatory" evidence="11">
    <location>
        <begin position="1268"/>
        <end position="1382"/>
    </location>
</feature>
<dbReference type="SMART" id="SM00388">
    <property type="entry name" value="HisKA"/>
    <property type="match status" value="1"/>
</dbReference>
<dbReference type="PROSITE" id="PS50122">
    <property type="entry name" value="CHEB"/>
    <property type="match status" value="1"/>
</dbReference>
<accession>A0A226X3F3</accession>
<evidence type="ECO:0000259" key="12">
    <source>
        <dbReference type="PROSITE" id="PS50113"/>
    </source>
</evidence>
<dbReference type="GO" id="GO:0008757">
    <property type="term" value="F:S-adenosylmethionine-dependent methyltransferase activity"/>
    <property type="evidence" value="ECO:0007669"/>
    <property type="project" value="InterPro"/>
</dbReference>
<dbReference type="InterPro" id="IPR029063">
    <property type="entry name" value="SAM-dependent_MTases_sf"/>
</dbReference>
<evidence type="ECO:0000259" key="10">
    <source>
        <dbReference type="PROSITE" id="PS50109"/>
    </source>
</evidence>
<dbReference type="InterPro" id="IPR003594">
    <property type="entry name" value="HATPase_dom"/>
</dbReference>
<dbReference type="Pfam" id="PF00072">
    <property type="entry name" value="Response_reg"/>
    <property type="match status" value="2"/>
</dbReference>
<dbReference type="GO" id="GO:0008984">
    <property type="term" value="F:protein-glutamate methylesterase activity"/>
    <property type="evidence" value="ECO:0007669"/>
    <property type="project" value="InterPro"/>
</dbReference>
<dbReference type="SMART" id="SM00387">
    <property type="entry name" value="HATPase_c"/>
    <property type="match status" value="1"/>
</dbReference>
<feature type="domain" description="CheB-type methylesterase" evidence="13">
    <location>
        <begin position="20"/>
        <end position="218"/>
    </location>
</feature>
<sequence length="1477" mass="161557">MPASIVRQASLSRPRSNRKPLSNAGPAARSDKLFVVGIGASAGGLDACRKLVEALPPRTATAWVFVQHLDPAHESLLVSLLTGHTRMTVVQAADGMLIEPEHLYIIAPGTYLSVANGVLRSSIPQARHGARLPFDFLLHSLAKEYGPQAACVVLSGTGADGSLGLKAIKDQGGMIIVQDPREAGSDGMPLSAIATGAVDRVLPLAKIPEALMEYRRRMPSRDLAGEESGQGTGSAWLAPIIELLRTRTDHDFTLYKRGTLERRIERRRAMAAVETHNMAGYIAVLANDPAELELLAKDILINVTQFFRDPKVFDLLAKTVVPELVRLHAPGRDIRIWIAGCSTGEETYSLAMLFLEEIAASRSGVKLQVFASDADPDALAKAREGLYPEGIEANVSPIRLANFFLKEGSNYRVLPDLRSMVVFTAHDVLADPPFSRLDMVSCRNLLIYLNPEAQTKVVSLFHFALRDGGILLLGSAETVGKPDGRFEILSKSERIYRHTGHGRSHDVGFSMNSTNAVRIASQHERGRAVSRQSAMAELCRRLVIQSHAPATVLISRDHECIYSVGPTDRYLHVASGPPTQDILAMAAHEVRSRLRLAIQRARQGNARVVVVGGTTQQNGNVVGFKLDVQPVSNDGEEMFLVSFVDDPHHDHQNRKVITGTPEDMPRVAELESELEATKAELASAIRSLEIITEDDKVVNEEALSVNEEYQSTNEELLTSKEELQALNEELTALNSQLQETLERQRTTSNDLQNVLYSTEVATLFLDMQLNIRFFTPATRSLFNVLPGDIGRPLRDLSSLAADDDLIADTRTVLATSVPSEREIQTQTGIWFIRRILPYRTDDNRVEGVVITFADITERKLVKNSLREAKQLADQANNAKSRFLAAASHDLRQPLQALVLLQGSLANAVEGDVAKKMVERLEHILSSMSGMLNALLDINQIEAGTVHAELVSFPIGELLDQMKDEFNDRALPSNLTFRVAPCSLLIKSDPHLLMQVIRNLLSNAFKYTKRGHVLLGCRRRGDRLRIEIWDTGIGIPNDELKAIFDEYHQLDNAARERSRGLGLGLSIANRLADLLGDRITVRSQPGKGSVFSIEVALAPVEASGPTKDDDACIGEVSIPEPNAHHGSILVIEDDPEVRDLIGSILKAQGYNAGTASDGVEGLELVLQHAMQPNLILADYNLPGGMNGLQIVAGVRKIARWEIPAIILTGDISLETLRDIAQGKCLHLNKPVKVGDLIKAIEGLMDTSRHSVPQQALPPATRPAGQTSAIVYIVDDDQYVRTEIRQVLEDDNRTVEDYESCEAFLEAYKPGREACLLVDAYLPGMKGVDLLKLLHDRGDRLPAIMITGNSDVRVAVQAMKEGASDFIEKPIGTTELLESVGRAFEQSPNSQKLFAWREAAASHISGLTPRQHQIMDLVLAGCPSKIIAADLGISQRTVENHRALIMKKTGSRSLPALTRLALAAQLVHANSVDDPSSSS</sequence>
<dbReference type="Pfam" id="PF01739">
    <property type="entry name" value="CheR"/>
    <property type="match status" value="1"/>
</dbReference>
<evidence type="ECO:0000256" key="4">
    <source>
        <dbReference type="ARBA" id="ARBA00023125"/>
    </source>
</evidence>
<dbReference type="PROSITE" id="PS50043">
    <property type="entry name" value="HTH_LUXR_2"/>
    <property type="match status" value="1"/>
</dbReference>
<dbReference type="Proteomes" id="UP000214720">
    <property type="component" value="Unassembled WGS sequence"/>
</dbReference>
<feature type="active site" evidence="5">
    <location>
        <position position="160"/>
    </location>
</feature>
<dbReference type="EMBL" id="MTHB01000084">
    <property type="protein sequence ID" value="OXC77986.1"/>
    <property type="molecule type" value="Genomic_DNA"/>
</dbReference>